<protein>
    <submittedName>
        <fullName evidence="3">Endo-beta-N-acetylglucosaminidase</fullName>
    </submittedName>
</protein>
<gene>
    <name evidence="3" type="ORF">DDY73_07600</name>
</gene>
<dbReference type="InterPro" id="IPR032979">
    <property type="entry name" value="ENGase"/>
</dbReference>
<dbReference type="GO" id="GO:0005829">
    <property type="term" value="C:cytosol"/>
    <property type="evidence" value="ECO:0007669"/>
    <property type="project" value="UniProtKB-SubCell"/>
</dbReference>
<dbReference type="Gene3D" id="3.20.20.80">
    <property type="entry name" value="Glycosidases"/>
    <property type="match status" value="1"/>
</dbReference>
<keyword evidence="1" id="KW-0732">Signal</keyword>
<dbReference type="PANTHER" id="PTHR13246:SF1">
    <property type="entry name" value="CYTOSOLIC ENDO-BETA-N-ACETYLGLUCOSAMINIDASE"/>
    <property type="match status" value="1"/>
</dbReference>
<dbReference type="EMBL" id="DNWC01000096">
    <property type="protein sequence ID" value="HBJ08857.1"/>
    <property type="molecule type" value="Genomic_DNA"/>
</dbReference>
<organism evidence="3 4">
    <name type="scientific">Coprobacter fastidiosus</name>
    <dbReference type="NCBI Taxonomy" id="1099853"/>
    <lineage>
        <taxon>Bacteria</taxon>
        <taxon>Pseudomonadati</taxon>
        <taxon>Bacteroidota</taxon>
        <taxon>Bacteroidia</taxon>
        <taxon>Bacteroidales</taxon>
        <taxon>Barnesiellaceae</taxon>
        <taxon>Coprobacter</taxon>
    </lineage>
</organism>
<dbReference type="InterPro" id="IPR005201">
    <property type="entry name" value="TIM_ENGase"/>
</dbReference>
<dbReference type="GO" id="GO:0033925">
    <property type="term" value="F:mannosyl-glycoprotein endo-beta-N-acetylglucosaminidase activity"/>
    <property type="evidence" value="ECO:0007669"/>
    <property type="project" value="InterPro"/>
</dbReference>
<evidence type="ECO:0000313" key="3">
    <source>
        <dbReference type="EMBL" id="HBJ08857.1"/>
    </source>
</evidence>
<dbReference type="Proteomes" id="UP000262954">
    <property type="component" value="Unassembled WGS sequence"/>
</dbReference>
<feature type="signal peptide" evidence="1">
    <location>
        <begin position="1"/>
        <end position="25"/>
    </location>
</feature>
<reference evidence="3 4" key="1">
    <citation type="journal article" date="2018" name="Nat. Biotechnol.">
        <title>A standardized bacterial taxonomy based on genome phylogeny substantially revises the tree of life.</title>
        <authorList>
            <person name="Parks D.H."/>
            <person name="Chuvochina M."/>
            <person name="Waite D.W."/>
            <person name="Rinke C."/>
            <person name="Skarshewski A."/>
            <person name="Chaumeil P.A."/>
            <person name="Hugenholtz P."/>
        </authorList>
    </citation>
    <scope>NUCLEOTIDE SEQUENCE [LARGE SCALE GENOMIC DNA]</scope>
    <source>
        <strain evidence="3">UBA11482</strain>
    </source>
</reference>
<name>A0A354M2W8_9BACT</name>
<evidence type="ECO:0000256" key="1">
    <source>
        <dbReference type="SAM" id="SignalP"/>
    </source>
</evidence>
<sequence>MKKRHLIIGAMVCCAVMGTPGTAMSQMSETATKEVYDFSGFVDVDLLNLFYEALQDGRKYPTEEEFATKGILPSDIAFIRSHVRKAQILDRSDRLISDTYEKRDLWMNIPMSMGKDGSVGHPSNYFADDVFSMWNYTNLFGSWNHGFFAAPAAWVDAAHKNGTNIMSGIKFFESWGTTSSAWNTVLSAKNPDGTYKYVKPLINCLMYFGSDGINYNWEDSGYSDPNTIAFNKALHKEAAACGFDNFYLGLYTSANSLSYQVNALFGNSEGRTAHTMLNYASGDFTFMMGQSVQAAEQAMGTSEGLYAGVWIVSMNRRWNSLNQTDDAKKCGICLWGEHASSRFWSYNSGADAYIAQTNYQALLERGFSGGNRNPLNRPAVRNLGNEWENKDGVPGLSTFAGLATWIPERSAIQGDLPFATYFNLGNGDRYNYKGKKTAGPWYNMANQDRVPTYRWLVTEPGTLTASDKIQPEFSHDDAYTGGSCLKLTGEATATGTDIVLFKTSLTSSASGAYANIAVKSGKEGNNATNLYVILKKQDGTWLEFPVGETTGTTWQEKKISLSGIAQGDVIERIGLRVKGSDNNYKLYVGKLEINNDVKTVPANVQDVVVEVKEETKTSLSVKMNWKLDRTAADRADWDLLFNDEADVDHFEILYKNGEKGKVSEIARTTMWAAYVGDITFESADDEPYVGVRAVSTDLKTYSPVEWVKVARAAQDALPEKKDNGNYGLSQMDPACDGADIARAQRYVTDVTTTGAIENLDYHASEPVADGSQYVDATNQVLKVRQGQEVTLFIKCFDTTNAYWDGSPKTDGLRYCFAGGWMDLDGSSTFNPDPIDENPEQGERLFRLGTVRQATPEFETKGITHTFTIPADARPGNSRLRIVFSDAWFAGSFIPSGYHNKGFSMDFSVEIIGDNEPRPMPVDTHDQGVAEEPEGLDQTPDGIDNVNNEISSFYVAGNMINFTNVDKVWIYSVNGGLVKYLTNPDKYSVADFANGAYIVRMQYGKVIRSGKFVK</sequence>
<dbReference type="Pfam" id="PF03644">
    <property type="entry name" value="Glyco_hydro_85"/>
    <property type="match status" value="1"/>
</dbReference>
<dbReference type="PANTHER" id="PTHR13246">
    <property type="entry name" value="ENDO BETA N-ACETYLGLUCOSAMINIDASE"/>
    <property type="match status" value="1"/>
</dbReference>
<feature type="domain" description="Cytosolic endo-beta-N-acetylglucosaminidase TIM barrel" evidence="2">
    <location>
        <begin position="122"/>
        <end position="429"/>
    </location>
</feature>
<accession>A0A354M2W8</accession>
<evidence type="ECO:0000259" key="2">
    <source>
        <dbReference type="Pfam" id="PF03644"/>
    </source>
</evidence>
<proteinExistence type="predicted"/>
<dbReference type="AlphaFoldDB" id="A0A354M2W8"/>
<dbReference type="Gene3D" id="2.60.120.260">
    <property type="entry name" value="Galactose-binding domain-like"/>
    <property type="match status" value="1"/>
</dbReference>
<comment type="caution">
    <text evidence="3">The sequence shown here is derived from an EMBL/GenBank/DDBJ whole genome shotgun (WGS) entry which is preliminary data.</text>
</comment>
<feature type="chain" id="PRO_5016898213" evidence="1">
    <location>
        <begin position="26"/>
        <end position="1013"/>
    </location>
</feature>
<evidence type="ECO:0000313" key="4">
    <source>
        <dbReference type="Proteomes" id="UP000262954"/>
    </source>
</evidence>